<evidence type="ECO:0000256" key="1">
    <source>
        <dbReference type="SAM" id="MobiDB-lite"/>
    </source>
</evidence>
<accession>A0A2T4CAX6</accession>
<dbReference type="Proteomes" id="UP000240760">
    <property type="component" value="Unassembled WGS sequence"/>
</dbReference>
<reference evidence="2 3" key="1">
    <citation type="submission" date="2016-07" db="EMBL/GenBank/DDBJ databases">
        <title>Multiple horizontal gene transfer events from other fungi enriched the ability of initially mycotrophic Trichoderma (Ascomycota) to feed on dead plant biomass.</title>
        <authorList>
            <consortium name="DOE Joint Genome Institute"/>
            <person name="Aerts A."/>
            <person name="Atanasova L."/>
            <person name="Chenthamara K."/>
            <person name="Zhang J."/>
            <person name="Grujic M."/>
            <person name="Henrissat B."/>
            <person name="Kuo A."/>
            <person name="Salamov A."/>
            <person name="Lipzen A."/>
            <person name="Labutti K."/>
            <person name="Barry K."/>
            <person name="Miao Y."/>
            <person name="Rahimi M.J."/>
            <person name="Shen Q."/>
            <person name="Grigoriev I.V."/>
            <person name="Kubicek C.P."/>
            <person name="Druzhinina I.S."/>
        </authorList>
    </citation>
    <scope>NUCLEOTIDE SEQUENCE [LARGE SCALE GENOMIC DNA]</scope>
    <source>
        <strain evidence="2 3">ATCC 18648</strain>
    </source>
</reference>
<evidence type="ECO:0000313" key="2">
    <source>
        <dbReference type="EMBL" id="PTB78713.1"/>
    </source>
</evidence>
<organism evidence="2 3">
    <name type="scientific">Trichoderma longibrachiatum ATCC 18648</name>
    <dbReference type="NCBI Taxonomy" id="983965"/>
    <lineage>
        <taxon>Eukaryota</taxon>
        <taxon>Fungi</taxon>
        <taxon>Dikarya</taxon>
        <taxon>Ascomycota</taxon>
        <taxon>Pezizomycotina</taxon>
        <taxon>Sordariomycetes</taxon>
        <taxon>Hypocreomycetidae</taxon>
        <taxon>Hypocreales</taxon>
        <taxon>Hypocreaceae</taxon>
        <taxon>Trichoderma</taxon>
    </lineage>
</organism>
<sequence>MLFLFPHSIRESSLSTSHRPPHLRPFPSQAFQRIRVPSTNTQENITLSQAKPKPKRSSQPKVTQATNPRRGCSMLNGPEEQRIERFRWVATHWSGGDAFDCRSSREAGRWTHAMQRLYHFLSRRHREKWPAMTSLQHYRAFPTFSMFFSMQEKENIR</sequence>
<evidence type="ECO:0000313" key="3">
    <source>
        <dbReference type="Proteomes" id="UP000240760"/>
    </source>
</evidence>
<feature type="compositionally biased region" description="Polar residues" evidence="1">
    <location>
        <begin position="38"/>
        <end position="49"/>
    </location>
</feature>
<keyword evidence="3" id="KW-1185">Reference proteome</keyword>
<feature type="region of interest" description="Disordered" evidence="1">
    <location>
        <begin position="38"/>
        <end position="77"/>
    </location>
</feature>
<proteinExistence type="predicted"/>
<gene>
    <name evidence="2" type="ORF">M440DRAFT_268281</name>
</gene>
<name>A0A2T4CAX6_TRILO</name>
<protein>
    <submittedName>
        <fullName evidence="2">Uncharacterized protein</fullName>
    </submittedName>
</protein>
<dbReference type="AlphaFoldDB" id="A0A2T4CAX6"/>
<dbReference type="EMBL" id="KZ679129">
    <property type="protein sequence ID" value="PTB78713.1"/>
    <property type="molecule type" value="Genomic_DNA"/>
</dbReference>